<dbReference type="EMBL" id="OC986103">
    <property type="protein sequence ID" value="CAG4642758.1"/>
    <property type="molecule type" value="Genomic_DNA"/>
</dbReference>
<evidence type="ECO:0000313" key="3">
    <source>
        <dbReference type="EMBL" id="CAG4642758.1"/>
    </source>
</evidence>
<dbReference type="InterPro" id="IPR037518">
    <property type="entry name" value="MPN"/>
</dbReference>
<dbReference type="InterPro" id="IPR005366">
    <property type="entry name" value="EMC8/9"/>
</dbReference>
<dbReference type="CDD" id="cd08060">
    <property type="entry name" value="MPN_UPF0172"/>
    <property type="match status" value="1"/>
</dbReference>
<name>A0A9N6ZFH8_9CRUS</name>
<protein>
    <submittedName>
        <fullName evidence="3">EOG090X0C9C</fullName>
    </submittedName>
</protein>
<feature type="domain" description="MPN" evidence="2">
    <location>
        <begin position="5"/>
        <end position="136"/>
    </location>
</feature>
<dbReference type="AlphaFoldDB" id="A0A9N6ZFH8"/>
<dbReference type="PANTHER" id="PTHR12941:SF10">
    <property type="entry name" value="ER MEMBRANE PROTEIN COMPLEX SUBUNIT 8_9 HOMOLOG"/>
    <property type="match status" value="1"/>
</dbReference>
<dbReference type="PANTHER" id="PTHR12941">
    <property type="entry name" value="ER MEMBRANE PROTEIN COMPLEX"/>
    <property type="match status" value="1"/>
</dbReference>
<proteinExistence type="inferred from homology"/>
<dbReference type="GO" id="GO:0072546">
    <property type="term" value="C:EMC complex"/>
    <property type="evidence" value="ECO:0007669"/>
    <property type="project" value="InterPro"/>
</dbReference>
<dbReference type="PROSITE" id="PS50249">
    <property type="entry name" value="MPN"/>
    <property type="match status" value="1"/>
</dbReference>
<evidence type="ECO:0000259" key="2">
    <source>
        <dbReference type="PROSITE" id="PS50249"/>
    </source>
</evidence>
<comment type="similarity">
    <text evidence="1">Belongs to the EMC8/EMC9 family.</text>
</comment>
<accession>A0A9N6ZFH8</accession>
<sequence length="202" mass="22532">MALSCELSQVAYSKIILHAFKYPHTSINGVLLASEGSNNQSIKYVDAIPLFHNNLGLAPMLEVALMQIDSYCRTNGLVIAGYYQANETLGELGPDLVSQKICEKIAEYFANACLVMVNSRQLSKQMTQSAITVIQYCDGKWKVKDKESVKLLPNNDAVLDTISKLLSDKQYKSIVDFDDHLDDISQDWLNVALKQVIEQHST</sequence>
<organism evidence="3">
    <name type="scientific">Evadne anonyx</name>
    <dbReference type="NCBI Taxonomy" id="141404"/>
    <lineage>
        <taxon>Eukaryota</taxon>
        <taxon>Metazoa</taxon>
        <taxon>Ecdysozoa</taxon>
        <taxon>Arthropoda</taxon>
        <taxon>Crustacea</taxon>
        <taxon>Branchiopoda</taxon>
        <taxon>Diplostraca</taxon>
        <taxon>Cladocera</taxon>
        <taxon>Onychopoda</taxon>
        <taxon>Podonidae</taxon>
        <taxon>Evadne</taxon>
    </lineage>
</organism>
<gene>
    <name evidence="3" type="primary">EOG090X0C9C</name>
</gene>
<reference evidence="3" key="1">
    <citation type="submission" date="2021-04" db="EMBL/GenBank/DDBJ databases">
        <authorList>
            <person name="Cornetti L."/>
        </authorList>
    </citation>
    <scope>NUCLEOTIDE SEQUENCE</scope>
</reference>
<dbReference type="Pfam" id="PF03665">
    <property type="entry name" value="UPF0172"/>
    <property type="match status" value="1"/>
</dbReference>
<evidence type="ECO:0000256" key="1">
    <source>
        <dbReference type="ARBA" id="ARBA00007461"/>
    </source>
</evidence>